<evidence type="ECO:0000313" key="2">
    <source>
        <dbReference type="EMBL" id="KOC88873.1"/>
    </source>
</evidence>
<proteinExistence type="predicted"/>
<evidence type="ECO:0000313" key="4">
    <source>
        <dbReference type="Proteomes" id="UP000036851"/>
    </source>
</evidence>
<sequence>MTNHQFISRLAIPVNTALLILLIVPVLTGILLSHQQQNRLMTELTAETQKLQAHRQAAETILTRQRAFASQPQQQEPEKLAGLALIGKAWSSDIALLSLELDANQQRVRVEVVAHSLDALLDFVSRLQDTSARVGLEHHQTETSLSEPWKIRATLNLEYSHAS</sequence>
<reference evidence="4 5" key="1">
    <citation type="journal article" date="2015" name="Int. J. Syst. Evol. Microbiol.">
        <title>Erwinia iniecta sp. nov., isolated from Russian wheat aphids (Diuraphis noxia).</title>
        <authorList>
            <person name="Campillo T."/>
            <person name="Luna E."/>
            <person name="Portier P."/>
            <person name="Fischer-Le Saux M."/>
            <person name="Lapitan N."/>
            <person name="Tisserat N.A."/>
            <person name="Leach J.E."/>
        </authorList>
    </citation>
    <scope>NUCLEOTIDE SEQUENCE [LARGE SCALE GENOMIC DNA]</scope>
    <source>
        <strain evidence="2 5">B120</strain>
        <strain evidence="3 4">B149</strain>
    </source>
</reference>
<keyword evidence="5" id="KW-1185">Reference proteome</keyword>
<dbReference type="AlphaFoldDB" id="A0A0L7T0L9"/>
<evidence type="ECO:0000256" key="1">
    <source>
        <dbReference type="SAM" id="Phobius"/>
    </source>
</evidence>
<accession>A0A0L7T0L9</accession>
<dbReference type="OrthoDB" id="9910426at2"/>
<name>A0A0L7T0L9_9GAMM</name>
<comment type="caution">
    <text evidence="2">The sequence shown here is derived from an EMBL/GenBank/DDBJ whole genome shotgun (WGS) entry which is preliminary data.</text>
</comment>
<dbReference type="EMBL" id="JRXF01000021">
    <property type="protein sequence ID" value="KOC92309.1"/>
    <property type="molecule type" value="Genomic_DNA"/>
</dbReference>
<dbReference type="STRING" id="1560201.NG42_14545"/>
<dbReference type="RefSeq" id="WP_052900205.1">
    <property type="nucleotide sequence ID" value="NZ_JRXE01000020.1"/>
</dbReference>
<keyword evidence="1" id="KW-0472">Membrane</keyword>
<protein>
    <recommendedName>
        <fullName evidence="6">Fimbrial assembly protein</fullName>
    </recommendedName>
</protein>
<keyword evidence="1" id="KW-1133">Transmembrane helix</keyword>
<organism evidence="2 5">
    <name type="scientific">Winslowiella iniecta</name>
    <dbReference type="NCBI Taxonomy" id="1560201"/>
    <lineage>
        <taxon>Bacteria</taxon>
        <taxon>Pseudomonadati</taxon>
        <taxon>Pseudomonadota</taxon>
        <taxon>Gammaproteobacteria</taxon>
        <taxon>Enterobacterales</taxon>
        <taxon>Erwiniaceae</taxon>
        <taxon>Winslowiella</taxon>
    </lineage>
</organism>
<dbReference type="Proteomes" id="UP000037088">
    <property type="component" value="Unassembled WGS sequence"/>
</dbReference>
<evidence type="ECO:0000313" key="3">
    <source>
        <dbReference type="EMBL" id="KOC92309.1"/>
    </source>
</evidence>
<evidence type="ECO:0000313" key="5">
    <source>
        <dbReference type="Proteomes" id="UP000037088"/>
    </source>
</evidence>
<keyword evidence="1" id="KW-0812">Transmembrane</keyword>
<dbReference type="PATRIC" id="fig|1560201.3.peg.3091"/>
<gene>
    <name evidence="2" type="ORF">NG42_14545</name>
    <name evidence="3" type="ORF">NG43_14160</name>
</gene>
<dbReference type="EMBL" id="JRXE01000020">
    <property type="protein sequence ID" value="KOC88873.1"/>
    <property type="molecule type" value="Genomic_DNA"/>
</dbReference>
<feature type="transmembrane region" description="Helical" evidence="1">
    <location>
        <begin position="12"/>
        <end position="32"/>
    </location>
</feature>
<evidence type="ECO:0008006" key="6">
    <source>
        <dbReference type="Google" id="ProtNLM"/>
    </source>
</evidence>
<dbReference type="Proteomes" id="UP000036851">
    <property type="component" value="Unassembled WGS sequence"/>
</dbReference>